<dbReference type="CDD" id="cd11525">
    <property type="entry name" value="SYLF_SH3YL1_like"/>
    <property type="match status" value="1"/>
</dbReference>
<feature type="transmembrane region" description="Helical" evidence="1">
    <location>
        <begin position="91"/>
        <end position="113"/>
    </location>
</feature>
<reference evidence="3" key="1">
    <citation type="submission" date="2023-06" db="EMBL/GenBank/DDBJ databases">
        <authorList>
            <consortium name="Lawrence Berkeley National Laboratory"/>
            <person name="Ahrendt S."/>
            <person name="Sahu N."/>
            <person name="Indic B."/>
            <person name="Wong-Bajracharya J."/>
            <person name="Merenyi Z."/>
            <person name="Ke H.-M."/>
            <person name="Monk M."/>
            <person name="Kocsube S."/>
            <person name="Drula E."/>
            <person name="Lipzen A."/>
            <person name="Balint B."/>
            <person name="Henrissat B."/>
            <person name="Andreopoulos B."/>
            <person name="Martin F.M."/>
            <person name="Harder C.B."/>
            <person name="Rigling D."/>
            <person name="Ford K.L."/>
            <person name="Foster G.D."/>
            <person name="Pangilinan J."/>
            <person name="Papanicolaou A."/>
            <person name="Barry K."/>
            <person name="LaButti K."/>
            <person name="Viragh M."/>
            <person name="Koriabine M."/>
            <person name="Yan M."/>
            <person name="Riley R."/>
            <person name="Champramary S."/>
            <person name="Plett K.L."/>
            <person name="Tsai I.J."/>
            <person name="Slot J."/>
            <person name="Sipos G."/>
            <person name="Plett J."/>
            <person name="Nagy L.G."/>
            <person name="Grigoriev I.V."/>
        </authorList>
    </citation>
    <scope>NUCLEOTIDE SEQUENCE</scope>
    <source>
        <strain evidence="3">CCBAS 213</strain>
    </source>
</reference>
<evidence type="ECO:0000313" key="3">
    <source>
        <dbReference type="EMBL" id="KAK0464238.1"/>
    </source>
</evidence>
<evidence type="ECO:0000259" key="2">
    <source>
        <dbReference type="Pfam" id="PF04366"/>
    </source>
</evidence>
<proteinExistence type="predicted"/>
<name>A0AA39NEM4_ARMTA</name>
<dbReference type="RefSeq" id="XP_060335359.1">
    <property type="nucleotide sequence ID" value="XM_060465418.1"/>
</dbReference>
<dbReference type="GO" id="GO:0030479">
    <property type="term" value="C:actin cortical patch"/>
    <property type="evidence" value="ECO:0007669"/>
    <property type="project" value="TreeGrafter"/>
</dbReference>
<dbReference type="InterPro" id="IPR033643">
    <property type="entry name" value="SYLF_SH3YL1-like"/>
</dbReference>
<dbReference type="PANTHER" id="PTHR15629">
    <property type="entry name" value="SH3YL1 PROTEIN"/>
    <property type="match status" value="1"/>
</dbReference>
<evidence type="ECO:0000313" key="4">
    <source>
        <dbReference type="Proteomes" id="UP001175211"/>
    </source>
</evidence>
<dbReference type="EMBL" id="JAUEPS010000006">
    <property type="protein sequence ID" value="KAK0464238.1"/>
    <property type="molecule type" value="Genomic_DNA"/>
</dbReference>
<comment type="caution">
    <text evidence="3">The sequence shown here is derived from an EMBL/GenBank/DDBJ whole genome shotgun (WGS) entry which is preliminary data.</text>
</comment>
<dbReference type="Pfam" id="PF04366">
    <property type="entry name" value="Ysc84"/>
    <property type="match status" value="1"/>
</dbReference>
<dbReference type="Proteomes" id="UP001175211">
    <property type="component" value="Unassembled WGS sequence"/>
</dbReference>
<accession>A0AA39NEM4</accession>
<keyword evidence="1" id="KW-0472">Membrane</keyword>
<dbReference type="InterPro" id="IPR007461">
    <property type="entry name" value="Ysc84_actin-binding"/>
</dbReference>
<keyword evidence="1" id="KW-0812">Transmembrane</keyword>
<gene>
    <name evidence="3" type="ORF">EV420DRAFT_1033775</name>
</gene>
<dbReference type="GO" id="GO:0051015">
    <property type="term" value="F:actin filament binding"/>
    <property type="evidence" value="ECO:0007669"/>
    <property type="project" value="TreeGrafter"/>
</dbReference>
<dbReference type="GO" id="GO:0051017">
    <property type="term" value="P:actin filament bundle assembly"/>
    <property type="evidence" value="ECO:0007669"/>
    <property type="project" value="TreeGrafter"/>
</dbReference>
<dbReference type="PANTHER" id="PTHR15629:SF7">
    <property type="entry name" value="YSC84 ACTIN-BINDING DOMAIN-CONTAINING PROTEIN"/>
    <property type="match status" value="1"/>
</dbReference>
<dbReference type="AlphaFoldDB" id="A0AA39NEM4"/>
<dbReference type="GO" id="GO:0051666">
    <property type="term" value="P:actin cortical patch localization"/>
    <property type="evidence" value="ECO:0007669"/>
    <property type="project" value="TreeGrafter"/>
</dbReference>
<evidence type="ECO:0000256" key="1">
    <source>
        <dbReference type="SAM" id="Phobius"/>
    </source>
</evidence>
<dbReference type="GO" id="GO:0035091">
    <property type="term" value="F:phosphatidylinositol binding"/>
    <property type="evidence" value="ECO:0007669"/>
    <property type="project" value="TreeGrafter"/>
</dbReference>
<dbReference type="GeneID" id="85348966"/>
<dbReference type="InterPro" id="IPR051702">
    <property type="entry name" value="SH3_domain_YSC84-like"/>
</dbReference>
<feature type="domain" description="Ysc84 actin-binding" evidence="2">
    <location>
        <begin position="141"/>
        <end position="264"/>
    </location>
</feature>
<sequence length="302" mass="31258">MSMLDKFKKGAQKAGIQATAFVQASSTKVASGSRDFVHGFSLPGEAEKAAKILDSFLADPERPESALNSIPKAVLHGARGAYPYHLLAKNYLLCCSVIIGLAIFQVIKAGFVFSGKAGSGLVIARLPDGSWSAPSCIATGGLGWGLQIGADITDFVVVLNSEDAVRAFSIGGNVTIGGNISAAAGPIGTGGSVQASLAHPAPMFSYSKSKGLFAGLSLEGTVLIERKDANREFYGSPVPARDILGGRVPPPEVASKLYEIIEAAEGLDESGLPEAAYVPTATGDHIQMNRDGNHTVFDADGH</sequence>
<keyword evidence="4" id="KW-1185">Reference proteome</keyword>
<organism evidence="3 4">
    <name type="scientific">Armillaria tabescens</name>
    <name type="common">Ringless honey mushroom</name>
    <name type="synonym">Agaricus tabescens</name>
    <dbReference type="NCBI Taxonomy" id="1929756"/>
    <lineage>
        <taxon>Eukaryota</taxon>
        <taxon>Fungi</taxon>
        <taxon>Dikarya</taxon>
        <taxon>Basidiomycota</taxon>
        <taxon>Agaricomycotina</taxon>
        <taxon>Agaricomycetes</taxon>
        <taxon>Agaricomycetidae</taxon>
        <taxon>Agaricales</taxon>
        <taxon>Marasmiineae</taxon>
        <taxon>Physalacriaceae</taxon>
        <taxon>Desarmillaria</taxon>
    </lineage>
</organism>
<keyword evidence="1" id="KW-1133">Transmembrane helix</keyword>
<protein>
    <recommendedName>
        <fullName evidence="2">Ysc84 actin-binding domain-containing protein</fullName>
    </recommendedName>
</protein>